<dbReference type="RefSeq" id="WP_182538117.1">
    <property type="nucleotide sequence ID" value="NZ_JACJIP010000028.1"/>
</dbReference>
<keyword evidence="3" id="KW-1185">Reference proteome</keyword>
<organism evidence="2 3">
    <name type="scientific">Fontibacillus solani</name>
    <dbReference type="NCBI Taxonomy" id="1572857"/>
    <lineage>
        <taxon>Bacteria</taxon>
        <taxon>Bacillati</taxon>
        <taxon>Bacillota</taxon>
        <taxon>Bacilli</taxon>
        <taxon>Bacillales</taxon>
        <taxon>Paenibacillaceae</taxon>
        <taxon>Fontibacillus</taxon>
    </lineage>
</organism>
<feature type="domain" description="Calcineurin-like phosphoesterase" evidence="1">
    <location>
        <begin position="4"/>
        <end position="239"/>
    </location>
</feature>
<dbReference type="SUPFAM" id="SSF56300">
    <property type="entry name" value="Metallo-dependent phosphatases"/>
    <property type="match status" value="1"/>
</dbReference>
<dbReference type="InterPro" id="IPR029052">
    <property type="entry name" value="Metallo-depent_PP-like"/>
</dbReference>
<sequence>MKSFDLISDLHLDFYVRDYWDWDKEVTPTAAQIIQAFAESIIPDSPSSVLVIAGDLGHKNSHSQLLLTFLAKKYDHVLFTNGNHDLYLFPNEKEHVIYNRSIERWQELKEMASEIPGVTVLDGNKVTINDVTFGGTSLWYDYTFGLKLGYSWKKLDAYWFSHFNDSNYITECPDFAEEMKKLDAIFDSCDVVITHVSPDDSRVNPRYRVDPMTSFYYFDGSEFLSRAKGKVWCFGHVHYRQMYINRGCLLVNNALGYPGELPFVKAMRVPLDKHDYYYGVTDDVENKE</sequence>
<gene>
    <name evidence="2" type="ORF">FHR92_003769</name>
</gene>
<dbReference type="PANTHER" id="PTHR37844">
    <property type="entry name" value="SER/THR PROTEIN PHOSPHATASE SUPERFAMILY (AFU_ORTHOLOGUE AFUA_1G14840)"/>
    <property type="match status" value="1"/>
</dbReference>
<dbReference type="AlphaFoldDB" id="A0A7W3SW09"/>
<protein>
    <recommendedName>
        <fullName evidence="1">Calcineurin-like phosphoesterase domain-containing protein</fullName>
    </recommendedName>
</protein>
<name>A0A7W3SW09_9BACL</name>
<dbReference type="InterPro" id="IPR004843">
    <property type="entry name" value="Calcineurin-like_PHP"/>
</dbReference>
<accession>A0A7W3SW09</accession>
<proteinExistence type="predicted"/>
<evidence type="ECO:0000259" key="1">
    <source>
        <dbReference type="Pfam" id="PF00149"/>
    </source>
</evidence>
<comment type="caution">
    <text evidence="2">The sequence shown here is derived from an EMBL/GenBank/DDBJ whole genome shotgun (WGS) entry which is preliminary data.</text>
</comment>
<evidence type="ECO:0000313" key="3">
    <source>
        <dbReference type="Proteomes" id="UP000567067"/>
    </source>
</evidence>
<dbReference type="Proteomes" id="UP000567067">
    <property type="component" value="Unassembled WGS sequence"/>
</dbReference>
<dbReference type="Pfam" id="PF00149">
    <property type="entry name" value="Metallophos"/>
    <property type="match status" value="1"/>
</dbReference>
<dbReference type="EMBL" id="JACJIP010000028">
    <property type="protein sequence ID" value="MBA9087285.1"/>
    <property type="molecule type" value="Genomic_DNA"/>
</dbReference>
<evidence type="ECO:0000313" key="2">
    <source>
        <dbReference type="EMBL" id="MBA9087285.1"/>
    </source>
</evidence>
<reference evidence="2 3" key="1">
    <citation type="submission" date="2020-08" db="EMBL/GenBank/DDBJ databases">
        <title>Genomic Encyclopedia of Type Strains, Phase III (KMG-III): the genomes of soil and plant-associated and newly described type strains.</title>
        <authorList>
            <person name="Whitman W."/>
        </authorList>
    </citation>
    <scope>NUCLEOTIDE SEQUENCE [LARGE SCALE GENOMIC DNA]</scope>
    <source>
        <strain evidence="2 3">CECT 8693</strain>
    </source>
</reference>
<dbReference type="PANTHER" id="PTHR37844:SF2">
    <property type="entry name" value="SER_THR PROTEIN PHOSPHATASE SUPERFAMILY (AFU_ORTHOLOGUE AFUA_1G14840)"/>
    <property type="match status" value="1"/>
</dbReference>
<dbReference type="Gene3D" id="3.60.21.10">
    <property type="match status" value="1"/>
</dbReference>
<dbReference type="GO" id="GO:0016787">
    <property type="term" value="F:hydrolase activity"/>
    <property type="evidence" value="ECO:0007669"/>
    <property type="project" value="InterPro"/>
</dbReference>